<dbReference type="SUPFAM" id="SSF57196">
    <property type="entry name" value="EGF/Laminin"/>
    <property type="match status" value="3"/>
</dbReference>
<evidence type="ECO:0000256" key="15">
    <source>
        <dbReference type="PROSITE-ProRule" id="PRU00377"/>
    </source>
</evidence>
<dbReference type="FunFam" id="2.10.25.10:FF:000012">
    <property type="entry name" value="Delta-like protein"/>
    <property type="match status" value="2"/>
</dbReference>
<dbReference type="PROSITE" id="PS01187">
    <property type="entry name" value="EGF_CA"/>
    <property type="match status" value="2"/>
</dbReference>
<dbReference type="FunFam" id="2.10.25.10:FF:000004">
    <property type="entry name" value="Neurogenic locus notch 1"/>
    <property type="match status" value="1"/>
</dbReference>
<feature type="disulfide bond" evidence="14">
    <location>
        <begin position="399"/>
        <end position="408"/>
    </location>
</feature>
<evidence type="ECO:0000256" key="7">
    <source>
        <dbReference type="ARBA" id="ARBA00022782"/>
    </source>
</evidence>
<keyword evidence="22" id="KW-1185">Reference proteome</keyword>
<keyword evidence="5 16" id="KW-0732">Signal</keyword>
<protein>
    <recommendedName>
        <fullName evidence="16">Delta-like protein</fullName>
    </recommendedName>
</protein>
<feature type="signal peptide" evidence="18">
    <location>
        <begin position="1"/>
        <end position="19"/>
    </location>
</feature>
<dbReference type="FunFam" id="2.10.25.140:FF:000001">
    <property type="entry name" value="Delta-like protein"/>
    <property type="match status" value="1"/>
</dbReference>
<sequence>MVVLLRLCVLLLSAHTVFSSGVFELKIDSFSARLVRGQVSFRVCLEHTQLVMFPKLRCTYGNATETFSSNSITGSAPIIRVPFDLKWPGTFSLIIEAWSSESAAPENQDTLVGSWEKRRHLPVDGDWSRDFHVGNQSELRFSYRVLCSEFYHGQECATYCRPRNDTFGHYECDEDGRRRCLDGWSGEYCSDPICALGCSESHGSCQSPGACTCHQGWQGARCNECARHPGCVHGTCTTPWQCNCKEGWGGLYCDQDLNYCTNHRPCQNEASCTNTGEGSYTCSCRPGFSGNNCQIEINECDSNPCSNGGSCKDLLDGYSCACPQGFYGINCEIVAVRCAEKPCFNRGTCVESDGGGYTCRCAFGFTGSNCEKKIDRCTSNPCTNGAQCLDVANHVVCRCRPGFSGSRCETNIDDCAGNPCKNAGTCMDGVNGFTCSCTLGFMGPDCSLRATACDLLPCRNGGTCFTHFSGPVCQCAPGFMGAHCEYTHPVSTRTPDGRGNVSPALVAAVALGSGTLCLLALTAAHVLRQMQRRRRLATMVASVKNDLETVNNRHVTGGLLDGSPKEKEAFLVPREAFKVTNKDDKVFKNQLAEFAYSREEKNNSEFTFSKEEKKNKLTAPSRDSLFIVKDGRYQPIFFIPEPLEQRVFATEV</sequence>
<evidence type="ECO:0000256" key="2">
    <source>
        <dbReference type="ARBA" id="ARBA00022473"/>
    </source>
</evidence>
<evidence type="ECO:0000256" key="16">
    <source>
        <dbReference type="RuleBase" id="RU280815"/>
    </source>
</evidence>
<evidence type="ECO:0000256" key="10">
    <source>
        <dbReference type="ARBA" id="ARBA00022989"/>
    </source>
</evidence>
<feature type="domain" description="EGF-like" evidence="19">
    <location>
        <begin position="256"/>
        <end position="294"/>
    </location>
</feature>
<feature type="domain" description="DSL" evidence="20">
    <location>
        <begin position="145"/>
        <end position="189"/>
    </location>
</feature>
<dbReference type="Gene3D" id="2.10.25.140">
    <property type="match status" value="1"/>
</dbReference>
<evidence type="ECO:0000256" key="12">
    <source>
        <dbReference type="ARBA" id="ARBA00023157"/>
    </source>
</evidence>
<organism evidence="21 22">
    <name type="scientific">Gouania willdenowi</name>
    <name type="common">Blunt-snouted clingfish</name>
    <name type="synonym">Lepadogaster willdenowi</name>
    <dbReference type="NCBI Taxonomy" id="441366"/>
    <lineage>
        <taxon>Eukaryota</taxon>
        <taxon>Metazoa</taxon>
        <taxon>Chordata</taxon>
        <taxon>Craniata</taxon>
        <taxon>Vertebrata</taxon>
        <taxon>Euteleostomi</taxon>
        <taxon>Actinopterygii</taxon>
        <taxon>Neopterygii</taxon>
        <taxon>Teleostei</taxon>
        <taxon>Neoteleostei</taxon>
        <taxon>Acanthomorphata</taxon>
        <taxon>Ovalentaria</taxon>
        <taxon>Blenniimorphae</taxon>
        <taxon>Blenniiformes</taxon>
        <taxon>Gobiesocoidei</taxon>
        <taxon>Gobiesocidae</taxon>
        <taxon>Gobiesocinae</taxon>
        <taxon>Gouania</taxon>
    </lineage>
</organism>
<dbReference type="Gene3D" id="2.60.40.3510">
    <property type="match status" value="1"/>
</dbReference>
<evidence type="ECO:0000256" key="1">
    <source>
        <dbReference type="ARBA" id="ARBA00004479"/>
    </source>
</evidence>
<dbReference type="PROSITE" id="PS00010">
    <property type="entry name" value="ASX_HYDROXYL"/>
    <property type="match status" value="2"/>
</dbReference>
<dbReference type="InterPro" id="IPR001881">
    <property type="entry name" value="EGF-like_Ca-bd_dom"/>
</dbReference>
<dbReference type="PROSITE" id="PS01186">
    <property type="entry name" value="EGF_2"/>
    <property type="match status" value="7"/>
</dbReference>
<evidence type="ECO:0000256" key="9">
    <source>
        <dbReference type="ARBA" id="ARBA00022843"/>
    </source>
</evidence>
<dbReference type="RefSeq" id="XP_028321219.1">
    <property type="nucleotide sequence ID" value="XM_028465418.1"/>
</dbReference>
<evidence type="ECO:0000256" key="18">
    <source>
        <dbReference type="SAM" id="SignalP"/>
    </source>
</evidence>
<dbReference type="CDD" id="cd00054">
    <property type="entry name" value="EGF_CA"/>
    <property type="match status" value="6"/>
</dbReference>
<keyword evidence="13" id="KW-0325">Glycoprotein</keyword>
<feature type="transmembrane region" description="Helical" evidence="17">
    <location>
        <begin position="504"/>
        <end position="527"/>
    </location>
</feature>
<dbReference type="InterPro" id="IPR018097">
    <property type="entry name" value="EGF_Ca-bd_CS"/>
</dbReference>
<keyword evidence="4 16" id="KW-0812">Transmembrane</keyword>
<dbReference type="FunFam" id="2.10.25.10:FF:000064">
    <property type="entry name" value="Delta-like protein"/>
    <property type="match status" value="1"/>
</dbReference>
<dbReference type="PRINTS" id="PR00010">
    <property type="entry name" value="EGFBLOOD"/>
</dbReference>
<name>A0A8C5DWI1_GOUWI</name>
<comment type="subcellular location">
    <subcellularLocation>
        <location evidence="1 16">Membrane</location>
        <topology evidence="1 16">Single-pass type I membrane protein</topology>
    </subcellularLocation>
</comment>
<dbReference type="PANTHER" id="PTHR24033:SF151">
    <property type="entry name" value="NOTCH 2"/>
    <property type="match status" value="1"/>
</dbReference>
<feature type="chain" id="PRO_5034265059" description="Delta-like protein" evidence="18">
    <location>
        <begin position="20"/>
        <end position="652"/>
    </location>
</feature>
<dbReference type="GO" id="GO:0030154">
    <property type="term" value="P:cell differentiation"/>
    <property type="evidence" value="ECO:0007669"/>
    <property type="project" value="UniProtKB-KW"/>
</dbReference>
<dbReference type="Proteomes" id="UP000694680">
    <property type="component" value="Chromosome 13"/>
</dbReference>
<dbReference type="Gene3D" id="2.10.25.10">
    <property type="entry name" value="Laminin"/>
    <property type="match status" value="7"/>
</dbReference>
<keyword evidence="7" id="KW-0221">Differentiation</keyword>
<dbReference type="GeneID" id="114474855"/>
<keyword evidence="6 16" id="KW-0677">Repeat</keyword>
<dbReference type="Pfam" id="PF00008">
    <property type="entry name" value="EGF"/>
    <property type="match status" value="6"/>
</dbReference>
<feature type="domain" description="EGF-like" evidence="19">
    <location>
        <begin position="190"/>
        <end position="223"/>
    </location>
</feature>
<keyword evidence="2 16" id="KW-0217">Developmental protein</keyword>
<dbReference type="PROSITE" id="PS50026">
    <property type="entry name" value="EGF_3"/>
    <property type="match status" value="7"/>
</dbReference>
<comment type="function">
    <text evidence="16">Putative Notch ligand involved in the mediation of Notch signaling.</text>
</comment>
<reference evidence="21" key="3">
    <citation type="submission" date="2025-09" db="UniProtKB">
        <authorList>
            <consortium name="Ensembl"/>
        </authorList>
    </citation>
    <scope>IDENTIFICATION</scope>
</reference>
<keyword evidence="12 14" id="KW-1015">Disulfide bond</keyword>
<evidence type="ECO:0000256" key="14">
    <source>
        <dbReference type="PROSITE-ProRule" id="PRU00076"/>
    </source>
</evidence>
<dbReference type="InterPro" id="IPR000742">
    <property type="entry name" value="EGF"/>
</dbReference>
<dbReference type="FunFam" id="2.10.25.10:FF:000018">
    <property type="entry name" value="Delta-like 1"/>
    <property type="match status" value="1"/>
</dbReference>
<evidence type="ECO:0000256" key="17">
    <source>
        <dbReference type="SAM" id="Phobius"/>
    </source>
</evidence>
<dbReference type="SUPFAM" id="SSF57184">
    <property type="entry name" value="Growth factor receptor domain"/>
    <property type="match status" value="1"/>
</dbReference>
<dbReference type="Ensembl" id="ENSGWIT00000014100.1">
    <property type="protein sequence ID" value="ENSGWIP00000012663.1"/>
    <property type="gene ID" value="ENSGWIG00000007329.1"/>
</dbReference>
<dbReference type="Pfam" id="PF21700">
    <property type="entry name" value="EGF_DL_JAG"/>
    <property type="match status" value="1"/>
</dbReference>
<dbReference type="InterPro" id="IPR009030">
    <property type="entry name" value="Growth_fac_rcpt_cys_sf"/>
</dbReference>
<dbReference type="SMART" id="SM00051">
    <property type="entry name" value="DSL"/>
    <property type="match status" value="1"/>
</dbReference>
<dbReference type="Pfam" id="PF01414">
    <property type="entry name" value="DSL"/>
    <property type="match status" value="1"/>
</dbReference>
<feature type="disulfide bond" evidence="14">
    <location>
        <begin position="213"/>
        <end position="222"/>
    </location>
</feature>
<feature type="disulfide bond" evidence="15">
    <location>
        <begin position="147"/>
        <end position="156"/>
    </location>
</feature>
<dbReference type="AlphaFoldDB" id="A0A8C5DWI1"/>
<dbReference type="GO" id="GO:0005509">
    <property type="term" value="F:calcium ion binding"/>
    <property type="evidence" value="ECO:0007669"/>
    <property type="project" value="InterPro"/>
</dbReference>
<proteinExistence type="predicted"/>
<feature type="domain" description="EGF-like" evidence="19">
    <location>
        <begin position="411"/>
        <end position="447"/>
    </location>
</feature>
<evidence type="ECO:0000259" key="19">
    <source>
        <dbReference type="PROSITE" id="PS50026"/>
    </source>
</evidence>
<evidence type="ECO:0000256" key="6">
    <source>
        <dbReference type="ARBA" id="ARBA00022737"/>
    </source>
</evidence>
<feature type="domain" description="EGF-like" evidence="19">
    <location>
        <begin position="334"/>
        <end position="371"/>
    </location>
</feature>
<feature type="disulfide bond" evidence="14">
    <location>
        <begin position="284"/>
        <end position="293"/>
    </location>
</feature>
<dbReference type="InterPro" id="IPR051830">
    <property type="entry name" value="NOTCH_homolog"/>
</dbReference>
<feature type="disulfide bond" evidence="14">
    <location>
        <begin position="437"/>
        <end position="446"/>
    </location>
</feature>
<evidence type="ECO:0000256" key="13">
    <source>
        <dbReference type="ARBA" id="ARBA00023180"/>
    </source>
</evidence>
<keyword evidence="8" id="KW-0106">Calcium</keyword>
<evidence type="ECO:0000256" key="3">
    <source>
        <dbReference type="ARBA" id="ARBA00022536"/>
    </source>
</evidence>
<feature type="disulfide bond" evidence="14">
    <location>
        <begin position="475"/>
        <end position="484"/>
    </location>
</feature>
<keyword evidence="10 16" id="KW-1133">Transmembrane helix</keyword>
<dbReference type="InterPro" id="IPR011651">
    <property type="entry name" value="Notch_ligand_N"/>
</dbReference>
<feature type="disulfide bond" evidence="14">
    <location>
        <begin position="322"/>
        <end position="331"/>
    </location>
</feature>
<dbReference type="GO" id="GO:0016020">
    <property type="term" value="C:membrane"/>
    <property type="evidence" value="ECO:0007669"/>
    <property type="project" value="UniProtKB-SubCell"/>
</dbReference>
<dbReference type="SMART" id="SM00181">
    <property type="entry name" value="EGF"/>
    <property type="match status" value="8"/>
</dbReference>
<dbReference type="CTD" id="30120"/>
<feature type="domain" description="EGF-like" evidence="19">
    <location>
        <begin position="373"/>
        <end position="409"/>
    </location>
</feature>
<evidence type="ECO:0000256" key="8">
    <source>
        <dbReference type="ARBA" id="ARBA00022837"/>
    </source>
</evidence>
<keyword evidence="11 16" id="KW-0472">Membrane</keyword>
<dbReference type="PANTHER" id="PTHR24033">
    <property type="entry name" value="EGF-LIKE DOMAIN-CONTAINING PROTEIN"/>
    <property type="match status" value="1"/>
</dbReference>
<evidence type="ECO:0000256" key="5">
    <source>
        <dbReference type="ARBA" id="ARBA00022729"/>
    </source>
</evidence>
<evidence type="ECO:0000313" key="21">
    <source>
        <dbReference type="Ensembl" id="ENSGWIP00000012663.1"/>
    </source>
</evidence>
<evidence type="ECO:0000313" key="22">
    <source>
        <dbReference type="Proteomes" id="UP000694680"/>
    </source>
</evidence>
<keyword evidence="3 14" id="KW-0245">EGF-like domain</keyword>
<feature type="disulfide bond" evidence="14">
    <location>
        <begin position="361"/>
        <end position="370"/>
    </location>
</feature>
<evidence type="ECO:0000256" key="4">
    <source>
        <dbReference type="ARBA" id="ARBA00022692"/>
    </source>
</evidence>
<feature type="domain" description="EGF-like" evidence="19">
    <location>
        <begin position="296"/>
        <end position="332"/>
    </location>
</feature>
<evidence type="ECO:0000259" key="20">
    <source>
        <dbReference type="PROSITE" id="PS51051"/>
    </source>
</evidence>
<reference evidence="21" key="1">
    <citation type="submission" date="2020-06" db="EMBL/GenBank/DDBJ databases">
        <authorList>
            <consortium name="Wellcome Sanger Institute Data Sharing"/>
        </authorList>
    </citation>
    <scope>NUCLEOTIDE SEQUENCE [LARGE SCALE GENOMIC DNA]</scope>
</reference>
<dbReference type="GO" id="GO:0048513">
    <property type="term" value="P:animal organ development"/>
    <property type="evidence" value="ECO:0007669"/>
    <property type="project" value="UniProtKB-ARBA"/>
</dbReference>
<dbReference type="InterPro" id="IPR001774">
    <property type="entry name" value="DSL"/>
</dbReference>
<accession>A0A8C5DWI1</accession>
<dbReference type="GO" id="GO:0007417">
    <property type="term" value="P:central nervous system development"/>
    <property type="evidence" value="ECO:0007669"/>
    <property type="project" value="UniProtKB-ARBA"/>
</dbReference>
<evidence type="ECO:0000256" key="11">
    <source>
        <dbReference type="ARBA" id="ARBA00023136"/>
    </source>
</evidence>
<comment type="caution">
    <text evidence="14">Lacks conserved residue(s) required for the propagation of feature annotation.</text>
</comment>
<dbReference type="GO" id="GO:0007219">
    <property type="term" value="P:Notch signaling pathway"/>
    <property type="evidence" value="ECO:0007669"/>
    <property type="project" value="InterPro"/>
</dbReference>
<dbReference type="InterPro" id="IPR000152">
    <property type="entry name" value="EGF-type_Asp/Asn_hydroxyl_site"/>
</dbReference>
<dbReference type="PROSITE" id="PS00022">
    <property type="entry name" value="EGF_1"/>
    <property type="match status" value="8"/>
</dbReference>
<reference evidence="21" key="2">
    <citation type="submission" date="2025-08" db="UniProtKB">
        <authorList>
            <consortium name="Ensembl"/>
        </authorList>
    </citation>
    <scope>IDENTIFICATION</scope>
</reference>
<gene>
    <name evidence="21" type="primary">dlc</name>
</gene>
<dbReference type="PROSITE" id="PS51051">
    <property type="entry name" value="DSL"/>
    <property type="match status" value="1"/>
</dbReference>
<dbReference type="FunFam" id="2.10.25.10:FF:000309">
    <property type="entry name" value="Uncharacterized protein, isoform A"/>
    <property type="match status" value="1"/>
</dbReference>
<dbReference type="SMART" id="SM00179">
    <property type="entry name" value="EGF_CA"/>
    <property type="match status" value="6"/>
</dbReference>
<keyword evidence="9" id="KW-0832">Ubl conjugation</keyword>
<dbReference type="Pfam" id="PF07657">
    <property type="entry name" value="MNNL"/>
    <property type="match status" value="1"/>
</dbReference>
<feature type="disulfide bond" evidence="15">
    <location>
        <begin position="160"/>
        <end position="172"/>
    </location>
</feature>
<feature type="disulfide bond" evidence="15">
    <location>
        <begin position="180"/>
        <end position="189"/>
    </location>
</feature>
<feature type="domain" description="EGF-like" evidence="19">
    <location>
        <begin position="449"/>
        <end position="485"/>
    </location>
</feature>